<feature type="transmembrane region" description="Helical" evidence="9">
    <location>
        <begin position="71"/>
        <end position="89"/>
    </location>
</feature>
<keyword evidence="6 9" id="KW-0378">Hydrolase</keyword>
<feature type="transmembrane region" description="Helical" evidence="9">
    <location>
        <begin position="178"/>
        <end position="201"/>
    </location>
</feature>
<evidence type="ECO:0000256" key="3">
    <source>
        <dbReference type="ARBA" id="ARBA00022670"/>
    </source>
</evidence>
<keyword evidence="5 9" id="KW-0064">Aspartyl protease</keyword>
<comment type="catalytic activity">
    <reaction evidence="9">
        <text>Release of signal peptides from bacterial membrane prolipoproteins. Hydrolyzes -Xaa-Yaa-Zaa-|-(S,diacylglyceryl)Cys-, in which Xaa is hydrophobic (preferably Leu), and Yaa (Ala or Ser) and Zaa (Gly or Ala) have small, neutral side chains.</text>
        <dbReference type="EC" id="3.4.23.36"/>
    </reaction>
</comment>
<dbReference type="PANTHER" id="PTHR33695">
    <property type="entry name" value="LIPOPROTEIN SIGNAL PEPTIDASE"/>
    <property type="match status" value="1"/>
</dbReference>
<comment type="pathway">
    <text evidence="9">Protein modification; lipoprotein biosynthesis (signal peptide cleavage).</text>
</comment>
<evidence type="ECO:0000256" key="6">
    <source>
        <dbReference type="ARBA" id="ARBA00022801"/>
    </source>
</evidence>
<keyword evidence="2 9" id="KW-1003">Cell membrane</keyword>
<comment type="caution">
    <text evidence="11">The sequence shown here is derived from an EMBL/GenBank/DDBJ whole genome shotgun (WGS) entry which is preliminary data.</text>
</comment>
<comment type="subcellular location">
    <subcellularLocation>
        <location evidence="9">Cell membrane</location>
        <topology evidence="9">Multi-pass membrane protein</topology>
    </subcellularLocation>
</comment>
<dbReference type="Pfam" id="PF01252">
    <property type="entry name" value="Peptidase_A8"/>
    <property type="match status" value="1"/>
</dbReference>
<dbReference type="GO" id="GO:0005886">
    <property type="term" value="C:plasma membrane"/>
    <property type="evidence" value="ECO:0007669"/>
    <property type="project" value="UniProtKB-SubCell"/>
</dbReference>
<dbReference type="EMBL" id="JACIEP010000005">
    <property type="protein sequence ID" value="MBB4035904.1"/>
    <property type="molecule type" value="Genomic_DNA"/>
</dbReference>
<evidence type="ECO:0000256" key="8">
    <source>
        <dbReference type="ARBA" id="ARBA00023136"/>
    </source>
</evidence>
<feature type="transmembrane region" description="Helical" evidence="9">
    <location>
        <begin position="101"/>
        <end position="121"/>
    </location>
</feature>
<keyword evidence="12" id="KW-1185">Reference proteome</keyword>
<dbReference type="NCBIfam" id="NF011369">
    <property type="entry name" value="PRK14788.1"/>
    <property type="match status" value="1"/>
</dbReference>
<keyword evidence="7 9" id="KW-1133">Transmembrane helix</keyword>
<evidence type="ECO:0000256" key="7">
    <source>
        <dbReference type="ARBA" id="ARBA00022989"/>
    </source>
</evidence>
<evidence type="ECO:0000313" key="11">
    <source>
        <dbReference type="EMBL" id="MBB4035904.1"/>
    </source>
</evidence>
<dbReference type="HAMAP" id="MF_00161">
    <property type="entry name" value="LspA"/>
    <property type="match status" value="1"/>
</dbReference>
<keyword evidence="3 9" id="KW-0645">Protease</keyword>
<dbReference type="PANTHER" id="PTHR33695:SF1">
    <property type="entry name" value="LIPOPROTEIN SIGNAL PEPTIDASE"/>
    <property type="match status" value="1"/>
</dbReference>
<feature type="transmembrane region" description="Helical" evidence="9">
    <location>
        <begin position="7"/>
        <end position="28"/>
    </location>
</feature>
<sequence>MNKKNSGIIAIVVIILVLLIDQVSKIWVKTHMSLYETYEILSWFKIKFVENPGMAFGLELGGEGNRSWGKLFLSLFRIVAIGFIAYYLYTLVKRGFSKGYIACIALILAGAFGNIIDSVFYGEIFSESYPGHVASFVSLGEGYSSWLHGHVVDMLYFPIFRGTIPDWFPLLGGVGFEFFSPIFNIADSAITVGIFLLLIFYRRTLSLSLEKKEIA</sequence>
<evidence type="ECO:0000256" key="5">
    <source>
        <dbReference type="ARBA" id="ARBA00022750"/>
    </source>
</evidence>
<evidence type="ECO:0000256" key="1">
    <source>
        <dbReference type="ARBA" id="ARBA00006139"/>
    </source>
</evidence>
<dbReference type="PRINTS" id="PR00781">
    <property type="entry name" value="LIPOSIGPTASE"/>
</dbReference>
<dbReference type="EC" id="3.4.23.36" evidence="9"/>
<evidence type="ECO:0000256" key="10">
    <source>
        <dbReference type="RuleBase" id="RU004181"/>
    </source>
</evidence>
<dbReference type="UniPathway" id="UPA00665"/>
<proteinExistence type="inferred from homology"/>
<dbReference type="InterPro" id="IPR001872">
    <property type="entry name" value="Peptidase_A8"/>
</dbReference>
<comment type="similarity">
    <text evidence="1 9 10">Belongs to the peptidase A8 family.</text>
</comment>
<accession>A0A840CQL8</accession>
<organism evidence="11 12">
    <name type="scientific">Dysgonomonas hofstadii</name>
    <dbReference type="NCBI Taxonomy" id="637886"/>
    <lineage>
        <taxon>Bacteria</taxon>
        <taxon>Pseudomonadati</taxon>
        <taxon>Bacteroidota</taxon>
        <taxon>Bacteroidia</taxon>
        <taxon>Bacteroidales</taxon>
        <taxon>Dysgonomonadaceae</taxon>
        <taxon>Dysgonomonas</taxon>
    </lineage>
</organism>
<dbReference type="Proteomes" id="UP000555103">
    <property type="component" value="Unassembled WGS sequence"/>
</dbReference>
<protein>
    <recommendedName>
        <fullName evidence="9">Lipoprotein signal peptidase</fullName>
        <ecNumber evidence="9">3.4.23.36</ecNumber>
    </recommendedName>
    <alternativeName>
        <fullName evidence="9">Prolipoprotein signal peptidase</fullName>
    </alternativeName>
    <alternativeName>
        <fullName evidence="9">Signal peptidase II</fullName>
        <shortName evidence="9">SPase II</shortName>
    </alternativeName>
</protein>
<dbReference type="GO" id="GO:0006508">
    <property type="term" value="P:proteolysis"/>
    <property type="evidence" value="ECO:0007669"/>
    <property type="project" value="UniProtKB-KW"/>
</dbReference>
<evidence type="ECO:0000313" key="12">
    <source>
        <dbReference type="Proteomes" id="UP000555103"/>
    </source>
</evidence>
<keyword evidence="8 9" id="KW-0472">Membrane</keyword>
<feature type="active site" evidence="9">
    <location>
        <position position="187"/>
    </location>
</feature>
<gene>
    <name evidence="9" type="primary">lspA</name>
    <name evidence="11" type="ORF">GGR21_001799</name>
</gene>
<comment type="function">
    <text evidence="9">This protein specifically catalyzes the removal of signal peptides from prolipoproteins.</text>
</comment>
<evidence type="ECO:0000256" key="2">
    <source>
        <dbReference type="ARBA" id="ARBA00022475"/>
    </source>
</evidence>
<keyword evidence="4 9" id="KW-0812">Transmembrane</keyword>
<name>A0A840CQL8_9BACT</name>
<evidence type="ECO:0000256" key="4">
    <source>
        <dbReference type="ARBA" id="ARBA00022692"/>
    </source>
</evidence>
<dbReference type="AlphaFoldDB" id="A0A840CQL8"/>
<dbReference type="GO" id="GO:0004190">
    <property type="term" value="F:aspartic-type endopeptidase activity"/>
    <property type="evidence" value="ECO:0007669"/>
    <property type="project" value="UniProtKB-UniRule"/>
</dbReference>
<reference evidence="11 12" key="1">
    <citation type="submission" date="2020-08" db="EMBL/GenBank/DDBJ databases">
        <title>Genomic Encyclopedia of Type Strains, Phase IV (KMG-IV): sequencing the most valuable type-strain genomes for metagenomic binning, comparative biology and taxonomic classification.</title>
        <authorList>
            <person name="Goeker M."/>
        </authorList>
    </citation>
    <scope>NUCLEOTIDE SEQUENCE [LARGE SCALE GENOMIC DNA]</scope>
    <source>
        <strain evidence="11 12">DSM 104969</strain>
    </source>
</reference>
<evidence type="ECO:0000256" key="9">
    <source>
        <dbReference type="HAMAP-Rule" id="MF_00161"/>
    </source>
</evidence>
<feature type="active site" evidence="9">
    <location>
        <position position="153"/>
    </location>
</feature>
<dbReference type="RefSeq" id="WP_183306814.1">
    <property type="nucleotide sequence ID" value="NZ_JACIEP010000005.1"/>
</dbReference>